<keyword evidence="1" id="KW-0175">Coiled coil</keyword>
<evidence type="ECO:0000259" key="2">
    <source>
        <dbReference type="Pfam" id="PF00849"/>
    </source>
</evidence>
<dbReference type="GO" id="GO:0003723">
    <property type="term" value="F:RNA binding"/>
    <property type="evidence" value="ECO:0007669"/>
    <property type="project" value="InterPro"/>
</dbReference>
<dbReference type="GO" id="GO:0000455">
    <property type="term" value="P:enzyme-directed rRNA pseudouridine synthesis"/>
    <property type="evidence" value="ECO:0007669"/>
    <property type="project" value="TreeGrafter"/>
</dbReference>
<proteinExistence type="predicted"/>
<organism evidence="3 4">
    <name type="scientific">Marseilla massiliensis</name>
    <dbReference type="NCBI Taxonomy" id="1841864"/>
    <lineage>
        <taxon>Bacteria</taxon>
        <taxon>Pseudomonadati</taxon>
        <taxon>Bacteroidota</taxon>
        <taxon>Bacteroidia</taxon>
        <taxon>Bacteroidales</taxon>
        <taxon>Prevotellaceae</taxon>
        <taxon>Marseilla</taxon>
    </lineage>
</organism>
<dbReference type="RefSeq" id="WP_205105667.1">
    <property type="nucleotide sequence ID" value="NZ_JACJJG010000091.1"/>
</dbReference>
<keyword evidence="4" id="KW-1185">Reference proteome</keyword>
<dbReference type="PANTHER" id="PTHR21600">
    <property type="entry name" value="MITOCHONDRIAL RNA PSEUDOURIDINE SYNTHASE"/>
    <property type="match status" value="1"/>
</dbReference>
<comment type="caution">
    <text evidence="3">The sequence shown here is derived from an EMBL/GenBank/DDBJ whole genome shotgun (WGS) entry which is preliminary data.</text>
</comment>
<dbReference type="PROSITE" id="PS01129">
    <property type="entry name" value="PSI_RLU"/>
    <property type="match status" value="1"/>
</dbReference>
<accession>A0A939B8L3</accession>
<dbReference type="InterPro" id="IPR020103">
    <property type="entry name" value="PsdUridine_synth_cat_dom_sf"/>
</dbReference>
<reference evidence="3" key="1">
    <citation type="submission" date="2020-08" db="EMBL/GenBank/DDBJ databases">
        <authorList>
            <person name="Cejkova D."/>
            <person name="Kubasova T."/>
            <person name="Jahodarova E."/>
            <person name="Rychlik I."/>
        </authorList>
    </citation>
    <scope>NUCLEOTIDE SEQUENCE</scope>
    <source>
        <strain evidence="3">An824</strain>
    </source>
</reference>
<evidence type="ECO:0000313" key="4">
    <source>
        <dbReference type="Proteomes" id="UP000706891"/>
    </source>
</evidence>
<dbReference type="InterPro" id="IPR006145">
    <property type="entry name" value="PsdUridine_synth_RsuA/RluA"/>
</dbReference>
<evidence type="ECO:0000256" key="1">
    <source>
        <dbReference type="SAM" id="Coils"/>
    </source>
</evidence>
<feature type="domain" description="Pseudouridine synthase RsuA/RluA-like" evidence="2">
    <location>
        <begin position="346"/>
        <end position="493"/>
    </location>
</feature>
<dbReference type="InterPro" id="IPR006224">
    <property type="entry name" value="PsdUridine_synth_RluA-like_CS"/>
</dbReference>
<dbReference type="AlphaFoldDB" id="A0A939B8L3"/>
<dbReference type="Gene3D" id="3.30.2350.10">
    <property type="entry name" value="Pseudouridine synthase"/>
    <property type="match status" value="1"/>
</dbReference>
<dbReference type="GO" id="GO:0140098">
    <property type="term" value="F:catalytic activity, acting on RNA"/>
    <property type="evidence" value="ECO:0007669"/>
    <property type="project" value="UniProtKB-ARBA"/>
</dbReference>
<dbReference type="GO" id="GO:0009982">
    <property type="term" value="F:pseudouridine synthase activity"/>
    <property type="evidence" value="ECO:0007669"/>
    <property type="project" value="InterPro"/>
</dbReference>
<feature type="coiled-coil region" evidence="1">
    <location>
        <begin position="136"/>
        <end position="163"/>
    </location>
</feature>
<reference evidence="3" key="2">
    <citation type="journal article" date="2021" name="Sci. Rep.">
        <title>The distribution of antibiotic resistance genes in chicken gut microbiota commensals.</title>
        <authorList>
            <person name="Juricova H."/>
            <person name="Matiasovicova J."/>
            <person name="Kubasova T."/>
            <person name="Cejkova D."/>
            <person name="Rychlik I."/>
        </authorList>
    </citation>
    <scope>NUCLEOTIDE SEQUENCE</scope>
    <source>
        <strain evidence="3">An824</strain>
    </source>
</reference>
<dbReference type="Pfam" id="PF00849">
    <property type="entry name" value="PseudoU_synth_2"/>
    <property type="match status" value="1"/>
</dbReference>
<dbReference type="EMBL" id="JACJJG010000091">
    <property type="protein sequence ID" value="MBM6674533.1"/>
    <property type="molecule type" value="Genomic_DNA"/>
</dbReference>
<dbReference type="PANTHER" id="PTHR21600:SF89">
    <property type="entry name" value="RIBOSOMAL LARGE SUBUNIT PSEUDOURIDINE SYNTHASE A"/>
    <property type="match status" value="1"/>
</dbReference>
<protein>
    <submittedName>
        <fullName evidence="3">RNA pseudouridine synthase</fullName>
    </submittedName>
</protein>
<sequence length="540" mass="60828">MLTEFHPLHTDLPRPCKFTNPFHYEPHPLCLLAAQEVQAYISADDGLRADADRGKMFGVLVVEADGGQLGYLAAYSGLLCGTNDHPFFVPPVFDATQPDGYFKTHEADITAINRRIDGILHSDGYVAATHELAKMKEEHMEMLNDYRRQMSQAKLKREAKRRVAEHITPEDEAAMIRESQFMKAEYKRLKRRCADEAAPVEAKVNGYEDEISALKSGRRQMSDALQRWLFSQYSMLNALGERKDLCAIFVETPQRVPPSGAGDCCAPKLLQYAYLNRMRPVCMAEFWWGASPAGEVRHHLRYYPACRGKCLPILGHMLQGLEVENDGLEPAVTPLLEIVYEDEWIAVVNKPSGMMTVPGLTKGTSVLEEMRQRFPDKPGATPVHRLDMDTSGLIIVALDMETYKKLQAQFAQREVRKRYIALLDGVPDCPVHGEISLPLRSDPLDRPYQKVDSANGKEAVTEYRVIEREGDVTRIALFPHTGRTHQLRVHCAHHDGLGVPIVGDRLYGHPGGRLCLHAEAITFTHPVTGRTMNFERKAEF</sequence>
<dbReference type="CDD" id="cd02869">
    <property type="entry name" value="PseudoU_synth_RluA_like"/>
    <property type="match status" value="1"/>
</dbReference>
<dbReference type="InterPro" id="IPR050188">
    <property type="entry name" value="RluA_PseudoU_synthase"/>
</dbReference>
<gene>
    <name evidence="3" type="ORF">H6A34_11690</name>
</gene>
<dbReference type="SUPFAM" id="SSF55120">
    <property type="entry name" value="Pseudouridine synthase"/>
    <property type="match status" value="1"/>
</dbReference>
<name>A0A939B8L3_9BACT</name>
<dbReference type="Proteomes" id="UP000706891">
    <property type="component" value="Unassembled WGS sequence"/>
</dbReference>
<evidence type="ECO:0000313" key="3">
    <source>
        <dbReference type="EMBL" id="MBM6674533.1"/>
    </source>
</evidence>